<accession>A0A367RIF7</accession>
<evidence type="ECO:0008006" key="5">
    <source>
        <dbReference type="Google" id="ProtNLM"/>
    </source>
</evidence>
<protein>
    <recommendedName>
        <fullName evidence="5">DUF4158 domain-containing protein</fullName>
    </recommendedName>
</protein>
<dbReference type="GO" id="GO:0006313">
    <property type="term" value="P:DNA transposition"/>
    <property type="evidence" value="ECO:0007669"/>
    <property type="project" value="InterPro"/>
</dbReference>
<dbReference type="InterPro" id="IPR025296">
    <property type="entry name" value="DUF4158"/>
</dbReference>
<sequence>MEDESFKTSRKEKRLKILAADEIESIYGRPCFTNEEQTEYFALSQSELELLEGFRTIKSQVYLILQLGYFRAKHLFFIFTLDEVKSDFEYIMKQHFNSRQIGEIKVIDKQTRLKQQRFILELYGYRSCAKEERIELEQKAQQSAKVHSKPVYIFREIINYLTNNKIVIPGYSLMQDIVSLALTSEQYRLINIIYNGLKTSEIEAENIQRIMVSLAVKETTQSIIVGKLSAYVRKNKTRRALWEYDNILKSLYLLDYIDSLP</sequence>
<dbReference type="Pfam" id="PF01526">
    <property type="entry name" value="DDE_Tnp_Tn3"/>
    <property type="match status" value="1"/>
</dbReference>
<evidence type="ECO:0000313" key="3">
    <source>
        <dbReference type="EMBL" id="RCJ36245.1"/>
    </source>
</evidence>
<feature type="domain" description="Tn3 transposase DDE" evidence="1">
    <location>
        <begin position="186"/>
        <end position="259"/>
    </location>
</feature>
<dbReference type="EMBL" id="LXQD01000151">
    <property type="protein sequence ID" value="RCJ36245.1"/>
    <property type="molecule type" value="Genomic_DNA"/>
</dbReference>
<evidence type="ECO:0000259" key="1">
    <source>
        <dbReference type="Pfam" id="PF01526"/>
    </source>
</evidence>
<keyword evidence="4" id="KW-1185">Reference proteome</keyword>
<evidence type="ECO:0000313" key="4">
    <source>
        <dbReference type="Proteomes" id="UP000252107"/>
    </source>
</evidence>
<dbReference type="Pfam" id="PF13700">
    <property type="entry name" value="DUF4158"/>
    <property type="match status" value="1"/>
</dbReference>
<evidence type="ECO:0000259" key="2">
    <source>
        <dbReference type="Pfam" id="PF13700"/>
    </source>
</evidence>
<proteinExistence type="predicted"/>
<dbReference type="Proteomes" id="UP000252107">
    <property type="component" value="Unassembled WGS sequence"/>
</dbReference>
<gene>
    <name evidence="3" type="ORF">A6770_40710</name>
</gene>
<dbReference type="GO" id="GO:0004803">
    <property type="term" value="F:transposase activity"/>
    <property type="evidence" value="ECO:0007669"/>
    <property type="project" value="InterPro"/>
</dbReference>
<name>A0A367RIF7_9NOSO</name>
<organism evidence="3 4">
    <name type="scientific">Nostoc minutum NIES-26</name>
    <dbReference type="NCBI Taxonomy" id="1844469"/>
    <lineage>
        <taxon>Bacteria</taxon>
        <taxon>Bacillati</taxon>
        <taxon>Cyanobacteriota</taxon>
        <taxon>Cyanophyceae</taxon>
        <taxon>Nostocales</taxon>
        <taxon>Nostocaceae</taxon>
        <taxon>Nostoc</taxon>
    </lineage>
</organism>
<dbReference type="InterPro" id="IPR002513">
    <property type="entry name" value="Tn3_Tnp_DDE_dom"/>
</dbReference>
<dbReference type="AlphaFoldDB" id="A0A367RIF7"/>
<comment type="caution">
    <text evidence="3">The sequence shown here is derived from an EMBL/GenBank/DDBJ whole genome shotgun (WGS) entry which is preliminary data.</text>
</comment>
<feature type="domain" description="DUF4158" evidence="2">
    <location>
        <begin position="17"/>
        <end position="179"/>
    </location>
</feature>
<reference evidence="3" key="1">
    <citation type="submission" date="2016-04" db="EMBL/GenBank/DDBJ databases">
        <authorList>
            <person name="Tabuchi Yagui T.R."/>
        </authorList>
    </citation>
    <scope>NUCLEOTIDE SEQUENCE [LARGE SCALE GENOMIC DNA]</scope>
    <source>
        <strain evidence="3">NIES-26</strain>
    </source>
</reference>